<dbReference type="AlphaFoldDB" id="A0A8H9HI76"/>
<evidence type="ECO:0000256" key="1">
    <source>
        <dbReference type="SAM" id="MobiDB-lite"/>
    </source>
</evidence>
<dbReference type="EMBL" id="BMUB01000003">
    <property type="protein sequence ID" value="GGU67111.1"/>
    <property type="molecule type" value="Genomic_DNA"/>
</dbReference>
<keyword evidence="2" id="KW-0812">Transmembrane</keyword>
<feature type="region of interest" description="Disordered" evidence="1">
    <location>
        <begin position="1"/>
        <end position="24"/>
    </location>
</feature>
<dbReference type="Proteomes" id="UP000610124">
    <property type="component" value="Unassembled WGS sequence"/>
</dbReference>
<organism evidence="3 4">
    <name type="scientific">Kitasatospora aureofaciens</name>
    <name type="common">Streptomyces aureofaciens</name>
    <dbReference type="NCBI Taxonomy" id="1894"/>
    <lineage>
        <taxon>Bacteria</taxon>
        <taxon>Bacillati</taxon>
        <taxon>Actinomycetota</taxon>
        <taxon>Actinomycetes</taxon>
        <taxon>Kitasatosporales</taxon>
        <taxon>Streptomycetaceae</taxon>
        <taxon>Kitasatospora</taxon>
    </lineage>
</organism>
<proteinExistence type="predicted"/>
<evidence type="ECO:0000313" key="4">
    <source>
        <dbReference type="Proteomes" id="UP000610124"/>
    </source>
</evidence>
<sequence length="63" mass="6884">MPRRSLASDEVENMTQQPGSKARAPQFELRWGGLHLTIQRIPAWLITAATAGAGTLAALLTRR</sequence>
<keyword evidence="2" id="KW-0472">Membrane</keyword>
<reference evidence="3 4" key="1">
    <citation type="journal article" date="2014" name="Int. J. Syst. Evol. Microbiol.">
        <title>Complete genome sequence of Corynebacterium casei LMG S-19264T (=DSM 44701T), isolated from a smear-ripened cheese.</title>
        <authorList>
            <consortium name="US DOE Joint Genome Institute (JGI-PGF)"/>
            <person name="Walter F."/>
            <person name="Albersmeier A."/>
            <person name="Kalinowski J."/>
            <person name="Ruckert C."/>
        </authorList>
    </citation>
    <scope>NUCLEOTIDE SEQUENCE [LARGE SCALE GENOMIC DNA]</scope>
    <source>
        <strain evidence="3 4">JCM 4434</strain>
    </source>
</reference>
<feature type="transmembrane region" description="Helical" evidence="2">
    <location>
        <begin position="41"/>
        <end position="60"/>
    </location>
</feature>
<name>A0A8H9HI76_KITAU</name>
<protein>
    <submittedName>
        <fullName evidence="3">Uncharacterized protein</fullName>
    </submittedName>
</protein>
<accession>A0A8H9HI76</accession>
<evidence type="ECO:0000256" key="2">
    <source>
        <dbReference type="SAM" id="Phobius"/>
    </source>
</evidence>
<comment type="caution">
    <text evidence="3">The sequence shown here is derived from an EMBL/GenBank/DDBJ whole genome shotgun (WGS) entry which is preliminary data.</text>
</comment>
<keyword evidence="2" id="KW-1133">Transmembrane helix</keyword>
<gene>
    <name evidence="3" type="ORF">GCM10010502_17790</name>
</gene>
<evidence type="ECO:0000313" key="3">
    <source>
        <dbReference type="EMBL" id="GGU67111.1"/>
    </source>
</evidence>